<dbReference type="Gene3D" id="2.102.10.10">
    <property type="entry name" value="Rieske [2Fe-2S] iron-sulphur domain"/>
    <property type="match status" value="1"/>
</dbReference>
<dbReference type="PANTHER" id="PTHR21266">
    <property type="entry name" value="IRON-SULFUR DOMAIN CONTAINING PROTEIN"/>
    <property type="match status" value="1"/>
</dbReference>
<dbReference type="SUPFAM" id="SSF55961">
    <property type="entry name" value="Bet v1-like"/>
    <property type="match status" value="1"/>
</dbReference>
<dbReference type="InterPro" id="IPR017941">
    <property type="entry name" value="Rieske_2Fe-2S"/>
</dbReference>
<dbReference type="Gene3D" id="3.90.380.10">
    <property type="entry name" value="Naphthalene 1,2-dioxygenase Alpha Subunit, Chain A, domain 1"/>
    <property type="match status" value="1"/>
</dbReference>
<dbReference type="Proteomes" id="UP000321490">
    <property type="component" value="Unassembled WGS sequence"/>
</dbReference>
<feature type="compositionally biased region" description="Pro residues" evidence="6">
    <location>
        <begin position="152"/>
        <end position="164"/>
    </location>
</feature>
<protein>
    <submittedName>
        <fullName evidence="8">Phenylpropionate dioxygenase-like ring-hydroxylating dioxygenase large terminal subunit</fullName>
    </submittedName>
</protein>
<evidence type="ECO:0000313" key="9">
    <source>
        <dbReference type="Proteomes" id="UP000321490"/>
    </source>
</evidence>
<evidence type="ECO:0000256" key="2">
    <source>
        <dbReference type="ARBA" id="ARBA00022723"/>
    </source>
</evidence>
<dbReference type="GO" id="GO:0046872">
    <property type="term" value="F:metal ion binding"/>
    <property type="evidence" value="ECO:0007669"/>
    <property type="project" value="UniProtKB-KW"/>
</dbReference>
<dbReference type="Pfam" id="PF00355">
    <property type="entry name" value="Rieske"/>
    <property type="match status" value="1"/>
</dbReference>
<reference evidence="8 9" key="1">
    <citation type="submission" date="2019-07" db="EMBL/GenBank/DDBJ databases">
        <title>R&amp;d 2014.</title>
        <authorList>
            <person name="Klenk H.-P."/>
        </authorList>
    </citation>
    <scope>NUCLEOTIDE SEQUENCE [LARGE SCALE GENOMIC DNA]</scope>
    <source>
        <strain evidence="8 9">DSM 45764</strain>
    </source>
</reference>
<sequence>MAFSWAGGTRGTGTRTTHGGAGDGTGWYPVARSSDVGTSPLPVGAGGQPFVVVRLAPGAEVTAVGARCPHRLVPLTTATVVDGRLQCGYHGWQFNAEGRCTLIPALGPDGAPPPRADLAVPWAVEERDGWVWLAPERTTVARPPRAGGSHPAPDPEQVPELPEPAGPVLGNLDPALEHAWHPVALAAELRDGGYVQVRLLGRNWTVHRRGGALDADPPAWGVTERLGLIWLAPDEPRDRPLPVPEADDPRCTAAWLPPARTAAPAGPLVDALVDVAHVPFVHASAAGQDGEVPDQPVTREPGGFCSRQERAVADGVLQVTYVHRAPFQLLLRLTPPDGAGTTVVTVLQPEDADSTRVYTCLFLRGVDGQPVPAAVLAAEVAAEQAALAEDLRLVAGTASTGLPLLLRDELHVRSDRLGVALRRALADFAAECAALDRATDLEHRASA</sequence>
<dbReference type="InterPro" id="IPR044043">
    <property type="entry name" value="VanA_C_cat"/>
</dbReference>
<evidence type="ECO:0000256" key="4">
    <source>
        <dbReference type="ARBA" id="ARBA00023004"/>
    </source>
</evidence>
<evidence type="ECO:0000256" key="6">
    <source>
        <dbReference type="SAM" id="MobiDB-lite"/>
    </source>
</evidence>
<accession>A0A562IX95</accession>
<dbReference type="OrthoDB" id="5243643at2"/>
<keyword evidence="1" id="KW-0001">2Fe-2S</keyword>
<dbReference type="AlphaFoldDB" id="A0A562IX95"/>
<dbReference type="Pfam" id="PF19112">
    <property type="entry name" value="VanA_C"/>
    <property type="match status" value="1"/>
</dbReference>
<dbReference type="InterPro" id="IPR050584">
    <property type="entry name" value="Cholesterol_7-desaturase"/>
</dbReference>
<comment type="caution">
    <text evidence="8">The sequence shown here is derived from an EMBL/GenBank/DDBJ whole genome shotgun (WGS) entry which is preliminary data.</text>
</comment>
<keyword evidence="4" id="KW-0408">Iron</keyword>
<name>A0A562IX95_9ACTN</name>
<dbReference type="Gene3D" id="2.20.25.680">
    <property type="match status" value="1"/>
</dbReference>
<dbReference type="GO" id="GO:0051213">
    <property type="term" value="F:dioxygenase activity"/>
    <property type="evidence" value="ECO:0007669"/>
    <property type="project" value="UniProtKB-KW"/>
</dbReference>
<dbReference type="RefSeq" id="WP_153361458.1">
    <property type="nucleotide sequence ID" value="NZ_ML762507.1"/>
</dbReference>
<keyword evidence="2" id="KW-0479">Metal-binding</keyword>
<organism evidence="8 9">
    <name type="scientific">Modestobacter roseus</name>
    <dbReference type="NCBI Taxonomy" id="1181884"/>
    <lineage>
        <taxon>Bacteria</taxon>
        <taxon>Bacillati</taxon>
        <taxon>Actinomycetota</taxon>
        <taxon>Actinomycetes</taxon>
        <taxon>Geodermatophilales</taxon>
        <taxon>Geodermatophilaceae</taxon>
        <taxon>Modestobacter</taxon>
    </lineage>
</organism>
<dbReference type="GO" id="GO:0051537">
    <property type="term" value="F:2 iron, 2 sulfur cluster binding"/>
    <property type="evidence" value="ECO:0007669"/>
    <property type="project" value="UniProtKB-KW"/>
</dbReference>
<dbReference type="InterPro" id="IPR036922">
    <property type="entry name" value="Rieske_2Fe-2S_sf"/>
</dbReference>
<evidence type="ECO:0000256" key="1">
    <source>
        <dbReference type="ARBA" id="ARBA00022714"/>
    </source>
</evidence>
<evidence type="ECO:0000259" key="7">
    <source>
        <dbReference type="PROSITE" id="PS51296"/>
    </source>
</evidence>
<evidence type="ECO:0000256" key="5">
    <source>
        <dbReference type="ARBA" id="ARBA00023014"/>
    </source>
</evidence>
<keyword evidence="8" id="KW-0223">Dioxygenase</keyword>
<keyword evidence="3" id="KW-0560">Oxidoreductase</keyword>
<evidence type="ECO:0000313" key="8">
    <source>
        <dbReference type="EMBL" id="TWH75184.1"/>
    </source>
</evidence>
<feature type="region of interest" description="Disordered" evidence="6">
    <location>
        <begin position="1"/>
        <end position="33"/>
    </location>
</feature>
<evidence type="ECO:0000256" key="3">
    <source>
        <dbReference type="ARBA" id="ARBA00023002"/>
    </source>
</evidence>
<dbReference type="SUPFAM" id="SSF50022">
    <property type="entry name" value="ISP domain"/>
    <property type="match status" value="2"/>
</dbReference>
<keyword evidence="5" id="KW-0411">Iron-sulfur</keyword>
<feature type="domain" description="Rieske" evidence="7">
    <location>
        <begin position="27"/>
        <end position="133"/>
    </location>
</feature>
<dbReference type="GO" id="GO:0016705">
    <property type="term" value="F:oxidoreductase activity, acting on paired donors, with incorporation or reduction of molecular oxygen"/>
    <property type="evidence" value="ECO:0007669"/>
    <property type="project" value="UniProtKB-ARBA"/>
</dbReference>
<proteinExistence type="predicted"/>
<gene>
    <name evidence="8" type="ORF">JD78_03739</name>
</gene>
<feature type="region of interest" description="Disordered" evidence="6">
    <location>
        <begin position="140"/>
        <end position="164"/>
    </location>
</feature>
<dbReference type="PANTHER" id="PTHR21266:SF60">
    <property type="entry name" value="3-KETOSTEROID-9-ALPHA-MONOOXYGENASE, OXYGENASE COMPONENT"/>
    <property type="match status" value="1"/>
</dbReference>
<dbReference type="EMBL" id="VLKF01000001">
    <property type="protein sequence ID" value="TWH75184.1"/>
    <property type="molecule type" value="Genomic_DNA"/>
</dbReference>
<dbReference type="PROSITE" id="PS51296">
    <property type="entry name" value="RIESKE"/>
    <property type="match status" value="1"/>
</dbReference>
<keyword evidence="9" id="KW-1185">Reference proteome</keyword>
<dbReference type="GO" id="GO:0004497">
    <property type="term" value="F:monooxygenase activity"/>
    <property type="evidence" value="ECO:0007669"/>
    <property type="project" value="UniProtKB-ARBA"/>
</dbReference>